<feature type="region of interest" description="Disordered" evidence="1">
    <location>
        <begin position="377"/>
        <end position="407"/>
    </location>
</feature>
<keyword evidence="2" id="KW-1133">Transmembrane helix</keyword>
<dbReference type="Gramene" id="Os01t0142800-02">
    <property type="protein sequence ID" value="Os01t0142800-02"/>
    <property type="gene ID" value="Os01g0142800"/>
</dbReference>
<accession>A0A0P0UYD6</accession>
<organism evidence="3 4">
    <name type="scientific">Oryza sativa subsp. japonica</name>
    <name type="common">Rice</name>
    <dbReference type="NCBI Taxonomy" id="39947"/>
    <lineage>
        <taxon>Eukaryota</taxon>
        <taxon>Viridiplantae</taxon>
        <taxon>Streptophyta</taxon>
        <taxon>Embryophyta</taxon>
        <taxon>Tracheophyta</taxon>
        <taxon>Spermatophyta</taxon>
        <taxon>Magnoliopsida</taxon>
        <taxon>Liliopsida</taxon>
        <taxon>Poales</taxon>
        <taxon>Poaceae</taxon>
        <taxon>BOP clade</taxon>
        <taxon>Oryzoideae</taxon>
        <taxon>Oryzeae</taxon>
        <taxon>Oryzinae</taxon>
        <taxon>Oryza</taxon>
        <taxon>Oryza sativa</taxon>
    </lineage>
</organism>
<dbReference type="ExpressionAtlas" id="A0A0P0UYD6">
    <property type="expression patterns" value="baseline and differential"/>
</dbReference>
<evidence type="ECO:0007829" key="6">
    <source>
        <dbReference type="ProteomicsDB" id="A0A0P0UYD6"/>
    </source>
</evidence>
<feature type="transmembrane region" description="Helical" evidence="2">
    <location>
        <begin position="58"/>
        <end position="75"/>
    </location>
</feature>
<reference evidence="3 4" key="2">
    <citation type="journal article" date="2013" name="Plant Cell Physiol.">
        <title>Rice Annotation Project Database (RAP-DB): an integrative and interactive database for rice genomics.</title>
        <authorList>
            <person name="Sakai H."/>
            <person name="Lee S.S."/>
            <person name="Tanaka T."/>
            <person name="Numa H."/>
            <person name="Kim J."/>
            <person name="Kawahara Y."/>
            <person name="Wakimoto H."/>
            <person name="Yang C.C."/>
            <person name="Iwamoto M."/>
            <person name="Abe T."/>
            <person name="Yamada Y."/>
            <person name="Muto A."/>
            <person name="Inokuchi H."/>
            <person name="Ikemura T."/>
            <person name="Matsumoto T."/>
            <person name="Sasaki T."/>
            <person name="Itoh T."/>
        </authorList>
    </citation>
    <scope>NUCLEOTIDE SEQUENCE [LARGE SCALE GENOMIC DNA]</scope>
    <source>
        <strain evidence="4">cv. Nipponbare</strain>
    </source>
</reference>
<feature type="region of interest" description="Disordered" evidence="1">
    <location>
        <begin position="122"/>
        <end position="142"/>
    </location>
</feature>
<reference evidence="3 4" key="3">
    <citation type="journal article" date="2013" name="Rice">
        <title>Improvement of the Oryza sativa Nipponbare reference genome using next generation sequence and optical map data.</title>
        <authorList>
            <person name="Kawahara Y."/>
            <person name="de la Bastide M."/>
            <person name="Hamilton J.P."/>
            <person name="Kanamori H."/>
            <person name="McCombie W.R."/>
            <person name="Ouyang S."/>
            <person name="Schwartz D.C."/>
            <person name="Tanaka T."/>
            <person name="Wu J."/>
            <person name="Zhou S."/>
            <person name="Childs K.L."/>
            <person name="Davidson R.M."/>
            <person name="Lin H."/>
            <person name="Quesada-Ocampo L."/>
            <person name="Vaillancourt B."/>
            <person name="Sakai H."/>
            <person name="Lee S.S."/>
            <person name="Kim J."/>
            <person name="Numa H."/>
            <person name="Itoh T."/>
            <person name="Buell C.R."/>
            <person name="Matsumoto T."/>
        </authorList>
    </citation>
    <scope>NUCLEOTIDE SEQUENCE [LARGE SCALE GENOMIC DNA]</scope>
    <source>
        <strain evidence="4">cv. Nipponbare</strain>
    </source>
</reference>
<feature type="region of interest" description="Disordered" evidence="1">
    <location>
        <begin position="223"/>
        <end position="298"/>
    </location>
</feature>
<dbReference type="FunCoup" id="A0A0P0UYD6">
    <property type="interactions" value="1290"/>
</dbReference>
<feature type="compositionally biased region" description="Basic and acidic residues" evidence="1">
    <location>
        <begin position="236"/>
        <end position="253"/>
    </location>
</feature>
<dbReference type="PANTHER" id="PTHR11654">
    <property type="entry name" value="OLIGOPEPTIDE TRANSPORTER-RELATED"/>
    <property type="match status" value="1"/>
</dbReference>
<keyword evidence="5 6" id="KW-1267">Proteomics identification</keyword>
<keyword evidence="4" id="KW-1185">Reference proteome</keyword>
<evidence type="ECO:0007829" key="5">
    <source>
        <dbReference type="PeptideAtlas" id="A0A0P0UYD6"/>
    </source>
</evidence>
<protein>
    <submittedName>
        <fullName evidence="3">Os01g0142800 protein</fullName>
    </submittedName>
</protein>
<feature type="region of interest" description="Disordered" evidence="1">
    <location>
        <begin position="420"/>
        <end position="440"/>
    </location>
</feature>
<feature type="non-terminal residue" evidence="3">
    <location>
        <position position="1"/>
    </location>
</feature>
<dbReference type="OMA" id="SANECCE"/>
<keyword evidence="2" id="KW-0472">Membrane</keyword>
<reference evidence="4" key="1">
    <citation type="journal article" date="2005" name="Nature">
        <title>The map-based sequence of the rice genome.</title>
        <authorList>
            <consortium name="International rice genome sequencing project (IRGSP)"/>
            <person name="Matsumoto T."/>
            <person name="Wu J."/>
            <person name="Kanamori H."/>
            <person name="Katayose Y."/>
            <person name="Fujisawa M."/>
            <person name="Namiki N."/>
            <person name="Mizuno H."/>
            <person name="Yamamoto K."/>
            <person name="Antonio B.A."/>
            <person name="Baba T."/>
            <person name="Sakata K."/>
            <person name="Nagamura Y."/>
            <person name="Aoki H."/>
            <person name="Arikawa K."/>
            <person name="Arita K."/>
            <person name="Bito T."/>
            <person name="Chiden Y."/>
            <person name="Fujitsuka N."/>
            <person name="Fukunaka R."/>
            <person name="Hamada M."/>
            <person name="Harada C."/>
            <person name="Hayashi A."/>
            <person name="Hijishita S."/>
            <person name="Honda M."/>
            <person name="Hosokawa S."/>
            <person name="Ichikawa Y."/>
            <person name="Idonuma A."/>
            <person name="Iijima M."/>
            <person name="Ikeda M."/>
            <person name="Ikeno M."/>
            <person name="Ito K."/>
            <person name="Ito S."/>
            <person name="Ito T."/>
            <person name="Ito Y."/>
            <person name="Ito Y."/>
            <person name="Iwabuchi A."/>
            <person name="Kamiya K."/>
            <person name="Karasawa W."/>
            <person name="Kurita K."/>
            <person name="Katagiri S."/>
            <person name="Kikuta A."/>
            <person name="Kobayashi H."/>
            <person name="Kobayashi N."/>
            <person name="Machita K."/>
            <person name="Maehara T."/>
            <person name="Masukawa M."/>
            <person name="Mizubayashi T."/>
            <person name="Mukai Y."/>
            <person name="Nagasaki H."/>
            <person name="Nagata Y."/>
            <person name="Naito S."/>
            <person name="Nakashima M."/>
            <person name="Nakama Y."/>
            <person name="Nakamichi Y."/>
            <person name="Nakamura M."/>
            <person name="Meguro A."/>
            <person name="Negishi M."/>
            <person name="Ohta I."/>
            <person name="Ohta T."/>
            <person name="Okamoto M."/>
            <person name="Ono N."/>
            <person name="Saji S."/>
            <person name="Sakaguchi M."/>
            <person name="Sakai K."/>
            <person name="Shibata M."/>
            <person name="Shimokawa T."/>
            <person name="Song J."/>
            <person name="Takazaki Y."/>
            <person name="Terasawa K."/>
            <person name="Tsugane M."/>
            <person name="Tsuji K."/>
            <person name="Ueda S."/>
            <person name="Waki K."/>
            <person name="Yamagata H."/>
            <person name="Yamamoto M."/>
            <person name="Yamamoto S."/>
            <person name="Yamane H."/>
            <person name="Yoshiki S."/>
            <person name="Yoshihara R."/>
            <person name="Yukawa K."/>
            <person name="Zhong H."/>
            <person name="Yano M."/>
            <person name="Yuan Q."/>
            <person name="Ouyang S."/>
            <person name="Liu J."/>
            <person name="Jones K.M."/>
            <person name="Gansberger K."/>
            <person name="Moffat K."/>
            <person name="Hill J."/>
            <person name="Bera J."/>
            <person name="Fadrosh D."/>
            <person name="Jin S."/>
            <person name="Johri S."/>
            <person name="Kim M."/>
            <person name="Overton L."/>
            <person name="Reardon M."/>
            <person name="Tsitrin T."/>
            <person name="Vuong H."/>
            <person name="Weaver B."/>
            <person name="Ciecko A."/>
            <person name="Tallon L."/>
            <person name="Jackson J."/>
            <person name="Pai G."/>
            <person name="Aken S.V."/>
            <person name="Utterback T."/>
            <person name="Reidmuller S."/>
            <person name="Feldblyum T."/>
            <person name="Hsiao J."/>
            <person name="Zismann V."/>
            <person name="Iobst S."/>
            <person name="de Vazeille A.R."/>
            <person name="Buell C.R."/>
            <person name="Ying K."/>
            <person name="Li Y."/>
            <person name="Lu T."/>
            <person name="Huang Y."/>
            <person name="Zhao Q."/>
            <person name="Feng Q."/>
            <person name="Zhang L."/>
            <person name="Zhu J."/>
            <person name="Weng Q."/>
            <person name="Mu J."/>
            <person name="Lu Y."/>
            <person name="Fan D."/>
            <person name="Liu Y."/>
            <person name="Guan J."/>
            <person name="Zhang Y."/>
            <person name="Yu S."/>
            <person name="Liu X."/>
            <person name="Zhang Y."/>
            <person name="Hong G."/>
            <person name="Han B."/>
            <person name="Choisne N."/>
            <person name="Demange N."/>
            <person name="Orjeda G."/>
            <person name="Samain S."/>
            <person name="Cattolico L."/>
            <person name="Pelletier E."/>
            <person name="Couloux A."/>
            <person name="Segurens B."/>
            <person name="Wincker P."/>
            <person name="D'Hont A."/>
            <person name="Scarpelli C."/>
            <person name="Weissenbach J."/>
            <person name="Salanoubat M."/>
            <person name="Quetier F."/>
            <person name="Yu Y."/>
            <person name="Kim H.R."/>
            <person name="Rambo T."/>
            <person name="Currie J."/>
            <person name="Collura K."/>
            <person name="Luo M."/>
            <person name="Yang T."/>
            <person name="Ammiraju J.S.S."/>
            <person name="Engler F."/>
            <person name="Soderlund C."/>
            <person name="Wing R.A."/>
            <person name="Palmer L.E."/>
            <person name="de la Bastide M."/>
            <person name="Spiegel L."/>
            <person name="Nascimento L."/>
            <person name="Zutavern T."/>
            <person name="O'Shaughnessy A."/>
            <person name="Dike S."/>
            <person name="Dedhia N."/>
            <person name="Preston R."/>
            <person name="Balija V."/>
            <person name="McCombie W.R."/>
            <person name="Chow T."/>
            <person name="Chen H."/>
            <person name="Chung M."/>
            <person name="Chen C."/>
            <person name="Shaw J."/>
            <person name="Wu H."/>
            <person name="Hsiao K."/>
            <person name="Chao Y."/>
            <person name="Chu M."/>
            <person name="Cheng C."/>
            <person name="Hour A."/>
            <person name="Lee P."/>
            <person name="Lin S."/>
            <person name="Lin Y."/>
            <person name="Liou J."/>
            <person name="Liu S."/>
            <person name="Hsing Y."/>
            <person name="Raghuvanshi S."/>
            <person name="Mohanty A."/>
            <person name="Bharti A.K."/>
            <person name="Gaur A."/>
            <person name="Gupta V."/>
            <person name="Kumar D."/>
            <person name="Ravi V."/>
            <person name="Vij S."/>
            <person name="Kapur A."/>
            <person name="Khurana P."/>
            <person name="Khurana P."/>
            <person name="Khurana J.P."/>
            <person name="Tyagi A.K."/>
            <person name="Gaikwad K."/>
            <person name="Singh A."/>
            <person name="Dalal V."/>
            <person name="Srivastava S."/>
            <person name="Dixit A."/>
            <person name="Pal A.K."/>
            <person name="Ghazi I.A."/>
            <person name="Yadav M."/>
            <person name="Pandit A."/>
            <person name="Bhargava A."/>
            <person name="Sureshbabu K."/>
            <person name="Batra K."/>
            <person name="Sharma T.R."/>
            <person name="Mohapatra T."/>
            <person name="Singh N.K."/>
            <person name="Messing J."/>
            <person name="Nelson A.B."/>
            <person name="Fuks G."/>
            <person name="Kavchok S."/>
            <person name="Keizer G."/>
            <person name="Linton E."/>
            <person name="Llaca V."/>
            <person name="Song R."/>
            <person name="Tanyolac B."/>
            <person name="Young S."/>
            <person name="Ho-Il K."/>
            <person name="Hahn J.H."/>
            <person name="Sangsakoo G."/>
            <person name="Vanavichit A."/>
            <person name="de Mattos Luiz.A.T."/>
            <person name="Zimmer P.D."/>
            <person name="Malone G."/>
            <person name="Dellagostin O."/>
            <person name="de Oliveira A.C."/>
            <person name="Bevan M."/>
            <person name="Bancroft I."/>
            <person name="Minx P."/>
            <person name="Cordum H."/>
            <person name="Wilson R."/>
            <person name="Cheng Z."/>
            <person name="Jin W."/>
            <person name="Jiang J."/>
            <person name="Leong S.A."/>
            <person name="Iwama H."/>
            <person name="Gojobori T."/>
            <person name="Itoh T."/>
            <person name="Niimura Y."/>
            <person name="Fujii Y."/>
            <person name="Habara T."/>
            <person name="Sakai H."/>
            <person name="Sato Y."/>
            <person name="Wilson G."/>
            <person name="Kumar K."/>
            <person name="McCouch S."/>
            <person name="Juretic N."/>
            <person name="Hoen D."/>
            <person name="Wright S."/>
            <person name="Bruskiewich R."/>
            <person name="Bureau T."/>
            <person name="Miyao A."/>
            <person name="Hirochika H."/>
            <person name="Nishikawa T."/>
            <person name="Kadowaki K."/>
            <person name="Sugiura M."/>
            <person name="Burr B."/>
            <person name="Sasaki T."/>
        </authorList>
    </citation>
    <scope>NUCLEOTIDE SEQUENCE [LARGE SCALE GENOMIC DNA]</scope>
    <source>
        <strain evidence="4">cv. Nipponbare</strain>
    </source>
</reference>
<sequence>SANECCERLAYYGMSTNLVNYMKTRLGQESAIAANNVTNWSGTCYITPLLGAFLADAYMGRFWTIASFMIIYILVTNRLGFQFLIAMIDGVIEERDVLMVAGFGVADNGVVGEGAGAGVRRRSVSPDGGADGGGVLGAVPDSAGHRRDQAVRVVVWRGPVRRERRGGEAEQEQLLQLVLLLHQHRRAGGVVGAGVRADARRVGVGVRHPGRRHGRRRRQLLRRHAAVQAPAARGQPADEDRAGARRVGEEVGRRGPRRRVAAARDARQGVRHRGQPQAGAHRAVRVPRQGGGGDAGGQVGGERVGVAAVHGDAGGGAEERGAAAADLGERDRVRDGVRADEHHVRPPGEHARRQHGAALLHPGGVALHLRHPQRHRLGAGVRPPHRAGGARRDGAPTRVHPAAADGHRPRHLRLLHARRRRARRRQAARHRSPRALRRQGRRAHLHLLAGAAVLHHRRRRGVHVRRAAGVLLRPGSRRHAQHVLGAVAHHRRARQLPQHAARDHRYPCHHPERRRRVDPGQPQPRPPRLLLLAARRAQPHQLRRLPRHRQLVHLQEDGGFTGRQGRARRSKLSHEVKLIMTYKGELN</sequence>
<feature type="region of interest" description="Disordered" evidence="1">
    <location>
        <begin position="488"/>
        <end position="527"/>
    </location>
</feature>
<evidence type="ECO:0000313" key="4">
    <source>
        <dbReference type="Proteomes" id="UP000059680"/>
    </source>
</evidence>
<dbReference type="AlphaFoldDB" id="A0A0P0UYD6"/>
<dbReference type="eggNOG" id="KOG1237">
    <property type="taxonomic scope" value="Eukaryota"/>
</dbReference>
<keyword evidence="2" id="KW-0812">Transmembrane</keyword>
<gene>
    <name evidence="3" type="ordered locus">Os01g0142800</name>
    <name evidence="3" type="ORF">OSNPB_010142800</name>
</gene>
<feature type="compositionally biased region" description="Basic residues" evidence="1">
    <location>
        <begin position="377"/>
        <end position="389"/>
    </location>
</feature>
<evidence type="ECO:0000256" key="2">
    <source>
        <dbReference type="SAM" id="Phobius"/>
    </source>
</evidence>
<name>A0A0P0UYD6_ORYSJ</name>
<dbReference type="Proteomes" id="UP000059680">
    <property type="component" value="Chromosome 1"/>
</dbReference>
<evidence type="ECO:0000256" key="1">
    <source>
        <dbReference type="SAM" id="MobiDB-lite"/>
    </source>
</evidence>
<evidence type="ECO:0000313" key="3">
    <source>
        <dbReference type="EMBL" id="BAS70333.1"/>
    </source>
</evidence>
<feature type="compositionally biased region" description="Basic and acidic residues" evidence="1">
    <location>
        <begin position="500"/>
        <end position="518"/>
    </location>
</feature>
<proteinExistence type="evidence at protein level"/>
<dbReference type="Gene3D" id="1.20.1250.20">
    <property type="entry name" value="MFS general substrate transporter like domains"/>
    <property type="match status" value="1"/>
</dbReference>
<dbReference type="EMBL" id="AP014957">
    <property type="protein sequence ID" value="BAS70333.1"/>
    <property type="molecule type" value="Genomic_DNA"/>
</dbReference>
<dbReference type="InterPro" id="IPR036259">
    <property type="entry name" value="MFS_trans_sf"/>
</dbReference>
<feature type="compositionally biased region" description="Gly residues" evidence="1">
    <location>
        <begin position="289"/>
        <end position="298"/>
    </location>
</feature>